<name>A0ABQ1QNU9_9RHOB</name>
<protein>
    <submittedName>
        <fullName evidence="2">Uncharacterized protein</fullName>
    </submittedName>
</protein>
<evidence type="ECO:0000256" key="1">
    <source>
        <dbReference type="SAM" id="Phobius"/>
    </source>
</evidence>
<gene>
    <name evidence="2" type="ORF">GCM10011358_18680</name>
</gene>
<keyword evidence="1" id="KW-0472">Membrane</keyword>
<reference evidence="3" key="1">
    <citation type="journal article" date="2019" name="Int. J. Syst. Evol. Microbiol.">
        <title>The Global Catalogue of Microorganisms (GCM) 10K type strain sequencing project: providing services to taxonomists for standard genome sequencing and annotation.</title>
        <authorList>
            <consortium name="The Broad Institute Genomics Platform"/>
            <consortium name="The Broad Institute Genome Sequencing Center for Infectious Disease"/>
            <person name="Wu L."/>
            <person name="Ma J."/>
        </authorList>
    </citation>
    <scope>NUCLEOTIDE SEQUENCE [LARGE SCALE GENOMIC DNA]</scope>
    <source>
        <strain evidence="3">CGMCC 1.12922</strain>
    </source>
</reference>
<organism evidence="2 3">
    <name type="scientific">Sinisalibacter lacisalsi</name>
    <dbReference type="NCBI Taxonomy" id="1526570"/>
    <lineage>
        <taxon>Bacteria</taxon>
        <taxon>Pseudomonadati</taxon>
        <taxon>Pseudomonadota</taxon>
        <taxon>Alphaproteobacteria</taxon>
        <taxon>Rhodobacterales</taxon>
        <taxon>Roseobacteraceae</taxon>
        <taxon>Sinisalibacter</taxon>
    </lineage>
</organism>
<dbReference type="Proteomes" id="UP000617355">
    <property type="component" value="Unassembled WGS sequence"/>
</dbReference>
<sequence length="68" mass="7321">MIAPAILLFASISALLVAVLLPGWSDLVLVAGPAALASLYLLLRAWSAPDRVAPDWVIRWLQRDALAQ</sequence>
<evidence type="ECO:0000313" key="3">
    <source>
        <dbReference type="Proteomes" id="UP000617355"/>
    </source>
</evidence>
<dbReference type="RefSeq" id="WP_229738163.1">
    <property type="nucleotide sequence ID" value="NZ_BMGI01000002.1"/>
</dbReference>
<keyword evidence="3" id="KW-1185">Reference proteome</keyword>
<proteinExistence type="predicted"/>
<keyword evidence="1" id="KW-0812">Transmembrane</keyword>
<dbReference type="EMBL" id="BMGI01000002">
    <property type="protein sequence ID" value="GGD34880.1"/>
    <property type="molecule type" value="Genomic_DNA"/>
</dbReference>
<keyword evidence="1" id="KW-1133">Transmembrane helix</keyword>
<evidence type="ECO:0000313" key="2">
    <source>
        <dbReference type="EMBL" id="GGD34880.1"/>
    </source>
</evidence>
<comment type="caution">
    <text evidence="2">The sequence shown here is derived from an EMBL/GenBank/DDBJ whole genome shotgun (WGS) entry which is preliminary data.</text>
</comment>
<accession>A0ABQ1QNU9</accession>
<feature type="transmembrane region" description="Helical" evidence="1">
    <location>
        <begin position="24"/>
        <end position="43"/>
    </location>
</feature>